<organism evidence="2 3">
    <name type="scientific">Daphnia galeata</name>
    <dbReference type="NCBI Taxonomy" id="27404"/>
    <lineage>
        <taxon>Eukaryota</taxon>
        <taxon>Metazoa</taxon>
        <taxon>Ecdysozoa</taxon>
        <taxon>Arthropoda</taxon>
        <taxon>Crustacea</taxon>
        <taxon>Branchiopoda</taxon>
        <taxon>Diplostraca</taxon>
        <taxon>Cladocera</taxon>
        <taxon>Anomopoda</taxon>
        <taxon>Daphniidae</taxon>
        <taxon>Daphnia</taxon>
    </lineage>
</organism>
<feature type="compositionally biased region" description="Low complexity" evidence="1">
    <location>
        <begin position="13"/>
        <end position="26"/>
    </location>
</feature>
<feature type="region of interest" description="Disordered" evidence="1">
    <location>
        <begin position="122"/>
        <end position="166"/>
    </location>
</feature>
<evidence type="ECO:0000313" key="2">
    <source>
        <dbReference type="EMBL" id="CAH0106035.1"/>
    </source>
</evidence>
<feature type="region of interest" description="Disordered" evidence="1">
    <location>
        <begin position="13"/>
        <end position="98"/>
    </location>
</feature>
<protein>
    <submittedName>
        <fullName evidence="2">Uncharacterized protein</fullName>
    </submittedName>
</protein>
<dbReference type="PANTHER" id="PTHR41142">
    <property type="entry name" value="SI:DKEY-16J16.4"/>
    <property type="match status" value="1"/>
</dbReference>
<feature type="compositionally biased region" description="Low complexity" evidence="1">
    <location>
        <begin position="210"/>
        <end position="219"/>
    </location>
</feature>
<dbReference type="PANTHER" id="PTHR41142:SF1">
    <property type="entry name" value="SI:DKEY-16J16.4"/>
    <property type="match status" value="1"/>
</dbReference>
<gene>
    <name evidence="2" type="ORF">DGAL_LOCUS9183</name>
</gene>
<evidence type="ECO:0000313" key="3">
    <source>
        <dbReference type="Proteomes" id="UP000789390"/>
    </source>
</evidence>
<feature type="compositionally biased region" description="Basic and acidic residues" evidence="1">
    <location>
        <begin position="74"/>
        <end position="84"/>
    </location>
</feature>
<accession>A0A8J2RNN0</accession>
<sequence length="425" mass="47259">MLSVRHLTLKLRSQSLNEESNNYNNSEKSELDRDSGTESDDELGDHHPTIINSNMEREELMDNLTSSQRRVRERTRSESGKENSIRPVVPQRQRRSERTLLRERYTDAVMATTLAAVAALSASGDDGDDRQSTTESPIEFCTVTDSALPSDSDHGGPWGDQHSSEEELECINGAEEESMAHDLLTTPAASSGTALRFGPSAFGPPRFCPNQHNNNNQQQPRKVPTQPQGPEKRKWGQVNHQRRLTTGCDRMKTRPRSAVLLHHGLMMENEPAAITERSISSVGTFDCSASSDDEVQSLIGGTQDSPLPLEFRTSPPEGAHRPTRSLSPPPKFFLADRREDMAAPLSAAAAMLSSQEQQPTALSVANGNNIGSPRKRHRHAHRSHHHIQRPCLDFEKMQQKKGGFRPFIEDLCEGDWKVKPVVTVN</sequence>
<dbReference type="OrthoDB" id="6435011at2759"/>
<dbReference type="EMBL" id="CAKKLH010000212">
    <property type="protein sequence ID" value="CAH0106035.1"/>
    <property type="molecule type" value="Genomic_DNA"/>
</dbReference>
<dbReference type="AlphaFoldDB" id="A0A8J2RNN0"/>
<reference evidence="2" key="1">
    <citation type="submission" date="2021-11" db="EMBL/GenBank/DDBJ databases">
        <authorList>
            <person name="Schell T."/>
        </authorList>
    </citation>
    <scope>NUCLEOTIDE SEQUENCE</scope>
    <source>
        <strain evidence="2">M5</strain>
    </source>
</reference>
<proteinExistence type="predicted"/>
<feature type="compositionally biased region" description="Basic and acidic residues" evidence="1">
    <location>
        <begin position="27"/>
        <end position="36"/>
    </location>
</feature>
<dbReference type="Proteomes" id="UP000789390">
    <property type="component" value="Unassembled WGS sequence"/>
</dbReference>
<feature type="region of interest" description="Disordered" evidence="1">
    <location>
        <begin position="190"/>
        <end position="238"/>
    </location>
</feature>
<keyword evidence="3" id="KW-1185">Reference proteome</keyword>
<evidence type="ECO:0000256" key="1">
    <source>
        <dbReference type="SAM" id="MobiDB-lite"/>
    </source>
</evidence>
<comment type="caution">
    <text evidence="2">The sequence shown here is derived from an EMBL/GenBank/DDBJ whole genome shotgun (WGS) entry which is preliminary data.</text>
</comment>
<name>A0A8J2RNN0_9CRUS</name>